<keyword evidence="2" id="KW-0460">Magnesium</keyword>
<dbReference type="RefSeq" id="WP_166508438.1">
    <property type="nucleotide sequence ID" value="NZ_CP043026.1"/>
</dbReference>
<evidence type="ECO:0000256" key="2">
    <source>
        <dbReference type="HAMAP-Rule" id="MF_01139"/>
    </source>
</evidence>
<feature type="binding site" evidence="2">
    <location>
        <begin position="187"/>
        <end position="189"/>
    </location>
    <ligand>
        <name>substrate</name>
    </ligand>
</feature>
<dbReference type="NCBIfam" id="TIGR00055">
    <property type="entry name" value="uppS"/>
    <property type="match status" value="1"/>
</dbReference>
<evidence type="ECO:0000313" key="3">
    <source>
        <dbReference type="EMBL" id="QEH62067.1"/>
    </source>
</evidence>
<feature type="binding site" evidence="2">
    <location>
        <position position="63"/>
    </location>
    <ligand>
        <name>substrate</name>
    </ligand>
</feature>
<dbReference type="EMBL" id="CP043026">
    <property type="protein sequence ID" value="QEH62067.1"/>
    <property type="molecule type" value="Genomic_DNA"/>
</dbReference>
<dbReference type="Pfam" id="PF01255">
    <property type="entry name" value="Prenyltransf"/>
    <property type="match status" value="1"/>
</dbReference>
<reference evidence="3 4" key="1">
    <citation type="submission" date="2019-08" db="EMBL/GenBank/DDBJ databases">
        <title>Complete genome sequence of Spiroplasma chinense CCH (DSM 19755).</title>
        <authorList>
            <person name="Shen H.-Y."/>
            <person name="Lin Y.-C."/>
            <person name="Chou L."/>
            <person name="Kuo C.-H."/>
        </authorList>
    </citation>
    <scope>NUCLEOTIDE SEQUENCE [LARGE SCALE GENOMIC DNA]</scope>
    <source>
        <strain evidence="3 4">CCH</strain>
    </source>
</reference>
<dbReference type="GO" id="GO:0000287">
    <property type="term" value="F:magnesium ion binding"/>
    <property type="evidence" value="ECO:0007669"/>
    <property type="project" value="UniProtKB-UniRule"/>
</dbReference>
<dbReference type="Proteomes" id="UP000323144">
    <property type="component" value="Chromosome"/>
</dbReference>
<dbReference type="PANTHER" id="PTHR10291:SF0">
    <property type="entry name" value="DEHYDRODOLICHYL DIPHOSPHATE SYNTHASE 2"/>
    <property type="match status" value="1"/>
</dbReference>
<feature type="binding site" evidence="2">
    <location>
        <begin position="57"/>
        <end position="59"/>
    </location>
    <ligand>
        <name>substrate</name>
    </ligand>
</feature>
<dbReference type="GO" id="GO:0016094">
    <property type="term" value="P:polyprenol biosynthetic process"/>
    <property type="evidence" value="ECO:0007669"/>
    <property type="project" value="TreeGrafter"/>
</dbReference>
<proteinExistence type="inferred from homology"/>
<feature type="binding site" evidence="2">
    <location>
        <begin position="13"/>
        <end position="16"/>
    </location>
    <ligand>
        <name>substrate</name>
    </ligand>
</feature>
<evidence type="ECO:0000313" key="4">
    <source>
        <dbReference type="Proteomes" id="UP000323144"/>
    </source>
</evidence>
<keyword evidence="4" id="KW-1185">Reference proteome</keyword>
<dbReference type="InterPro" id="IPR036424">
    <property type="entry name" value="UPP_synth-like_sf"/>
</dbReference>
<gene>
    <name evidence="3" type="primary">uppS</name>
    <name evidence="3" type="ORF">SCHIN_v1c08720</name>
</gene>
<feature type="binding site" evidence="2">
    <location>
        <position position="200"/>
    </location>
    <ligand>
        <name>Mg(2+)</name>
        <dbReference type="ChEBI" id="CHEBI:18420"/>
    </ligand>
</feature>
<dbReference type="GO" id="GO:0030145">
    <property type="term" value="F:manganese ion binding"/>
    <property type="evidence" value="ECO:0007669"/>
    <property type="project" value="TreeGrafter"/>
</dbReference>
<name>A0A5B9Y6Z9_9MOLU</name>
<keyword evidence="1 2" id="KW-0808">Transferase</keyword>
<sequence length="235" mass="28243">MKPLDHVAIILDGNGRWAQERNKPRTYGHRHGLDKIFDTILFAKKQNIKYITLFCFSTENWNRPEKEVKWLMDFPVEAFNKKQEKKYIENGICVNWVGRRTKVPNETKKTLEEIEKNTKDLNEIFVNFAFDYGSYEELENTFKIVFNKYEDKNLNIDNFSFQEILDNLYTKNSPNIDLLIRTGGEQRLSNFMLLQSAYAEFYFTKTYWPDFNEQEFEKAINSYKLRDRRFGKIEE</sequence>
<dbReference type="AlphaFoldDB" id="A0A5B9Y6Z9"/>
<dbReference type="EC" id="2.5.1.-" evidence="2"/>
<feature type="binding site" evidence="2">
    <location>
        <position position="61"/>
    </location>
    <ligand>
        <name>substrate</name>
    </ligand>
</feature>
<feature type="active site" description="Proton acceptor" evidence="2">
    <location>
        <position position="60"/>
    </location>
</feature>
<feature type="binding site" evidence="2">
    <location>
        <position position="25"/>
    </location>
    <ligand>
        <name>substrate</name>
    </ligand>
</feature>
<dbReference type="SUPFAM" id="SSF64005">
    <property type="entry name" value="Undecaprenyl diphosphate synthase"/>
    <property type="match status" value="1"/>
</dbReference>
<dbReference type="GO" id="GO:0005829">
    <property type="term" value="C:cytosol"/>
    <property type="evidence" value="ECO:0007669"/>
    <property type="project" value="TreeGrafter"/>
</dbReference>
<feature type="binding site" evidence="2">
    <location>
        <position position="17"/>
    </location>
    <ligand>
        <name>substrate</name>
    </ligand>
</feature>
<dbReference type="Gene3D" id="3.40.1180.10">
    <property type="entry name" value="Decaprenyl diphosphate synthase-like"/>
    <property type="match status" value="1"/>
</dbReference>
<feature type="binding site" evidence="2">
    <location>
        <position position="12"/>
    </location>
    <ligand>
        <name>Mg(2+)</name>
        <dbReference type="ChEBI" id="CHEBI:18420"/>
    </ligand>
</feature>
<dbReference type="KEGG" id="schi:SCHIN_v1c08720"/>
<feature type="active site" evidence="2">
    <location>
        <position position="12"/>
    </location>
</feature>
<dbReference type="PANTHER" id="PTHR10291">
    <property type="entry name" value="DEHYDRODOLICHYL DIPHOSPHATE SYNTHASE FAMILY MEMBER"/>
    <property type="match status" value="1"/>
</dbReference>
<dbReference type="CDD" id="cd00475">
    <property type="entry name" value="Cis_IPPS"/>
    <property type="match status" value="1"/>
</dbReference>
<dbReference type="HAMAP" id="MF_01139">
    <property type="entry name" value="ISPT"/>
    <property type="match status" value="1"/>
</dbReference>
<protein>
    <recommendedName>
        <fullName evidence="2">Isoprenyl transferase</fullName>
        <ecNumber evidence="2">2.5.1.-</ecNumber>
    </recommendedName>
</protein>
<evidence type="ECO:0000256" key="1">
    <source>
        <dbReference type="ARBA" id="ARBA00022679"/>
    </source>
</evidence>
<dbReference type="GO" id="GO:0008834">
    <property type="term" value="F:ditrans,polycis-undecaprenyl-diphosphate synthase [(2E,6E)-farnesyl-diphosphate specific] activity"/>
    <property type="evidence" value="ECO:0007669"/>
    <property type="project" value="TreeGrafter"/>
</dbReference>
<feature type="binding site" evidence="2">
    <location>
        <position position="29"/>
    </location>
    <ligand>
        <name>substrate</name>
    </ligand>
</feature>
<comment type="cofactor">
    <cofactor evidence="2">
        <name>Mg(2+)</name>
        <dbReference type="ChEBI" id="CHEBI:18420"/>
    </cofactor>
    <text evidence="2">Binds 2 magnesium ions per subunit.</text>
</comment>
<dbReference type="InterPro" id="IPR001441">
    <property type="entry name" value="UPP_synth-like"/>
</dbReference>
<accession>A0A5B9Y6Z9</accession>
<dbReference type="InterPro" id="IPR018520">
    <property type="entry name" value="UPP_synth-like_CS"/>
</dbReference>
<comment type="function">
    <text evidence="2">Catalyzes the condensation of isopentenyl diphosphate (IPP) with allylic pyrophosphates generating different type of terpenoids.</text>
</comment>
<comment type="similarity">
    <text evidence="2">Belongs to the UPP synthase family.</text>
</comment>
<comment type="subunit">
    <text evidence="2">Homodimer.</text>
</comment>
<feature type="binding site" evidence="2">
    <location>
        <position position="181"/>
    </location>
    <ligand>
        <name>substrate</name>
    </ligand>
</feature>
<dbReference type="PROSITE" id="PS01066">
    <property type="entry name" value="UPP_SYNTHASE"/>
    <property type="match status" value="1"/>
</dbReference>
<organism evidence="3 4">
    <name type="scientific">Spiroplasma chinense</name>
    <dbReference type="NCBI Taxonomy" id="216932"/>
    <lineage>
        <taxon>Bacteria</taxon>
        <taxon>Bacillati</taxon>
        <taxon>Mycoplasmatota</taxon>
        <taxon>Mollicutes</taxon>
        <taxon>Entomoplasmatales</taxon>
        <taxon>Spiroplasmataceae</taxon>
        <taxon>Spiroplasma</taxon>
    </lineage>
</organism>
<keyword evidence="2" id="KW-0479">Metal-binding</keyword>